<protein>
    <submittedName>
        <fullName evidence="1">Uncharacterized protein</fullName>
    </submittedName>
</protein>
<dbReference type="Proteomes" id="UP001143370">
    <property type="component" value="Unassembled WGS sequence"/>
</dbReference>
<keyword evidence="2" id="KW-1185">Reference proteome</keyword>
<organism evidence="1 2">
    <name type="scientific">Ancylobacter dichloromethanicus</name>
    <dbReference type="NCBI Taxonomy" id="518825"/>
    <lineage>
        <taxon>Bacteria</taxon>
        <taxon>Pseudomonadati</taxon>
        <taxon>Pseudomonadota</taxon>
        <taxon>Alphaproteobacteria</taxon>
        <taxon>Hyphomicrobiales</taxon>
        <taxon>Xanthobacteraceae</taxon>
        <taxon>Ancylobacter</taxon>
    </lineage>
</organism>
<accession>A0A9W6JB63</accession>
<sequence length="120" mass="13128">MKSFETLVLASITSGTDLSAAYPSLHEAVEHVLGHLIWRHEYAASRKVAADLILARYPDLPTDPIAEVCAAQAALLERLGPELTMPMGNTVRSASPLETLRDIYITKGVRLTSRADEITR</sequence>
<name>A0A9W6JB63_9HYPH</name>
<dbReference type="RefSeq" id="WP_213373347.1">
    <property type="nucleotide sequence ID" value="NZ_BSFJ01000036.1"/>
</dbReference>
<dbReference type="EMBL" id="BSFJ01000036">
    <property type="protein sequence ID" value="GLK74266.1"/>
    <property type="molecule type" value="Genomic_DNA"/>
</dbReference>
<evidence type="ECO:0000313" key="1">
    <source>
        <dbReference type="EMBL" id="GLK74266.1"/>
    </source>
</evidence>
<dbReference type="AlphaFoldDB" id="A0A9W6JB63"/>
<reference evidence="1" key="2">
    <citation type="submission" date="2023-01" db="EMBL/GenBank/DDBJ databases">
        <authorList>
            <person name="Sun Q."/>
            <person name="Evtushenko L."/>
        </authorList>
    </citation>
    <scope>NUCLEOTIDE SEQUENCE</scope>
    <source>
        <strain evidence="1">VKM B-2484</strain>
    </source>
</reference>
<gene>
    <name evidence="1" type="ORF">GCM10017643_43840</name>
</gene>
<proteinExistence type="predicted"/>
<evidence type="ECO:0000313" key="2">
    <source>
        <dbReference type="Proteomes" id="UP001143370"/>
    </source>
</evidence>
<reference evidence="1" key="1">
    <citation type="journal article" date="2014" name="Int. J. Syst. Evol. Microbiol.">
        <title>Complete genome sequence of Corynebacterium casei LMG S-19264T (=DSM 44701T), isolated from a smear-ripened cheese.</title>
        <authorList>
            <consortium name="US DOE Joint Genome Institute (JGI-PGF)"/>
            <person name="Walter F."/>
            <person name="Albersmeier A."/>
            <person name="Kalinowski J."/>
            <person name="Ruckert C."/>
        </authorList>
    </citation>
    <scope>NUCLEOTIDE SEQUENCE</scope>
    <source>
        <strain evidence="1">VKM B-2484</strain>
    </source>
</reference>
<comment type="caution">
    <text evidence="1">The sequence shown here is derived from an EMBL/GenBank/DDBJ whole genome shotgun (WGS) entry which is preliminary data.</text>
</comment>